<evidence type="ECO:0000313" key="3">
    <source>
        <dbReference type="Proteomes" id="UP000326380"/>
    </source>
</evidence>
<dbReference type="Proteomes" id="UP000326380">
    <property type="component" value="Unassembled WGS sequence"/>
</dbReference>
<proteinExistence type="predicted"/>
<dbReference type="NCBIfam" id="TIGR01764">
    <property type="entry name" value="excise"/>
    <property type="match status" value="1"/>
</dbReference>
<evidence type="ECO:0000259" key="1">
    <source>
        <dbReference type="Pfam" id="PF12728"/>
    </source>
</evidence>
<keyword evidence="3" id="KW-1185">Reference proteome</keyword>
<evidence type="ECO:0000313" key="2">
    <source>
        <dbReference type="EMBL" id="KAA9327247.1"/>
    </source>
</evidence>
<dbReference type="Pfam" id="PF12728">
    <property type="entry name" value="HTH_17"/>
    <property type="match status" value="1"/>
</dbReference>
<dbReference type="AlphaFoldDB" id="A0A7L4ZSN9"/>
<organism evidence="2 3">
    <name type="scientific">Hymenobacter busanensis</name>
    <dbReference type="NCBI Taxonomy" id="2607656"/>
    <lineage>
        <taxon>Bacteria</taxon>
        <taxon>Pseudomonadati</taxon>
        <taxon>Bacteroidota</taxon>
        <taxon>Cytophagia</taxon>
        <taxon>Cytophagales</taxon>
        <taxon>Hymenobacteraceae</taxon>
        <taxon>Hymenobacter</taxon>
    </lineage>
</organism>
<accession>A0A7L4ZSN9</accession>
<dbReference type="SUPFAM" id="SSF46955">
    <property type="entry name" value="Putative DNA-binding domain"/>
    <property type="match status" value="1"/>
</dbReference>
<dbReference type="InterPro" id="IPR010093">
    <property type="entry name" value="SinI_DNA-bd"/>
</dbReference>
<reference evidence="2 3" key="1">
    <citation type="submission" date="2019-09" db="EMBL/GenBank/DDBJ databases">
        <title>Genome sequence of Hymenobacter sp. M3.</title>
        <authorList>
            <person name="Srinivasan S."/>
        </authorList>
    </citation>
    <scope>NUCLEOTIDE SEQUENCE [LARGE SCALE GENOMIC DNA]</scope>
    <source>
        <strain evidence="2 3">M3</strain>
    </source>
</reference>
<dbReference type="GO" id="GO:0003677">
    <property type="term" value="F:DNA binding"/>
    <property type="evidence" value="ECO:0007669"/>
    <property type="project" value="InterPro"/>
</dbReference>
<gene>
    <name evidence="2" type="ORF">F0P96_18620</name>
</gene>
<dbReference type="InterPro" id="IPR009061">
    <property type="entry name" value="DNA-bd_dom_put_sf"/>
</dbReference>
<comment type="caution">
    <text evidence="2">The sequence shown here is derived from an EMBL/GenBank/DDBJ whole genome shotgun (WGS) entry which is preliminary data.</text>
</comment>
<sequence length="97" mass="10993">MNDYLIHLSLADAEQLITDCVTRALARAASTNNPTVPATPGALLGMKDVCQLLTISRPTCYKWMDAGRLPFYRKGRRLYFKYSEVMASLEKPKRRLV</sequence>
<dbReference type="EMBL" id="VTWU01000007">
    <property type="protein sequence ID" value="KAA9327247.1"/>
    <property type="molecule type" value="Genomic_DNA"/>
</dbReference>
<dbReference type="InterPro" id="IPR041657">
    <property type="entry name" value="HTH_17"/>
</dbReference>
<dbReference type="RefSeq" id="WP_151080477.1">
    <property type="nucleotide sequence ID" value="NZ_CP047647.1"/>
</dbReference>
<name>A0A7L4ZSN9_9BACT</name>
<feature type="domain" description="Helix-turn-helix" evidence="1">
    <location>
        <begin position="43"/>
        <end position="91"/>
    </location>
</feature>
<protein>
    <submittedName>
        <fullName evidence="2">Helix-turn-helix domain-containing protein</fullName>
    </submittedName>
</protein>